<comment type="caution">
    <text evidence="3">The sequence shown here is derived from an EMBL/GenBank/DDBJ whole genome shotgun (WGS) entry which is preliminary data.</text>
</comment>
<keyword evidence="4" id="KW-1185">Reference proteome</keyword>
<feature type="region of interest" description="Disordered" evidence="2">
    <location>
        <begin position="303"/>
        <end position="479"/>
    </location>
</feature>
<dbReference type="GO" id="GO:0007264">
    <property type="term" value="P:small GTPase-mediated signal transduction"/>
    <property type="evidence" value="ECO:0007669"/>
    <property type="project" value="TreeGrafter"/>
</dbReference>
<feature type="region of interest" description="Disordered" evidence="2">
    <location>
        <begin position="219"/>
        <end position="259"/>
    </location>
</feature>
<feature type="compositionally biased region" description="Acidic residues" evidence="2">
    <location>
        <begin position="177"/>
        <end position="187"/>
    </location>
</feature>
<dbReference type="AlphaFoldDB" id="A0A9Q0XC00"/>
<evidence type="ECO:0000313" key="4">
    <source>
        <dbReference type="Proteomes" id="UP001142489"/>
    </source>
</evidence>
<evidence type="ECO:0000256" key="2">
    <source>
        <dbReference type="SAM" id="MobiDB-lite"/>
    </source>
</evidence>
<proteinExistence type="predicted"/>
<dbReference type="PANTHER" id="PTHR15729:SF12">
    <property type="entry name" value="RHO GTPASE-ACTIVATING PROTEIN 30"/>
    <property type="match status" value="1"/>
</dbReference>
<dbReference type="EMBL" id="JAPFRF010000019">
    <property type="protein sequence ID" value="KAJ7307530.1"/>
    <property type="molecule type" value="Genomic_DNA"/>
</dbReference>
<gene>
    <name evidence="3" type="ORF">JRQ81_009555</name>
</gene>
<feature type="compositionally biased region" description="Low complexity" evidence="2">
    <location>
        <begin position="365"/>
        <end position="377"/>
    </location>
</feature>
<accession>A0A9Q0XC00</accession>
<name>A0A9Q0XC00_9SAUR</name>
<keyword evidence="1" id="KW-0343">GTPase activation</keyword>
<feature type="compositionally biased region" description="Basic and acidic residues" evidence="2">
    <location>
        <begin position="306"/>
        <end position="315"/>
    </location>
</feature>
<feature type="region of interest" description="Disordered" evidence="2">
    <location>
        <begin position="147"/>
        <end position="203"/>
    </location>
</feature>
<organism evidence="3 4">
    <name type="scientific">Phrynocephalus forsythii</name>
    <dbReference type="NCBI Taxonomy" id="171643"/>
    <lineage>
        <taxon>Eukaryota</taxon>
        <taxon>Metazoa</taxon>
        <taxon>Chordata</taxon>
        <taxon>Craniata</taxon>
        <taxon>Vertebrata</taxon>
        <taxon>Euteleostomi</taxon>
        <taxon>Lepidosauria</taxon>
        <taxon>Squamata</taxon>
        <taxon>Bifurcata</taxon>
        <taxon>Unidentata</taxon>
        <taxon>Episquamata</taxon>
        <taxon>Toxicofera</taxon>
        <taxon>Iguania</taxon>
        <taxon>Acrodonta</taxon>
        <taxon>Agamidae</taxon>
        <taxon>Agaminae</taxon>
        <taxon>Phrynocephalus</taxon>
    </lineage>
</organism>
<sequence length="539" mass="57448">MGLRPAKSMDSLSSVPCASKEEAQLGRNKSHKQQALCRDSFDGPASLDPSFLELDEGPGEAKDPPGGGEMEGEGTARSEPTTPKASRGSLAGASPQGRSPKAARNRAEKCVGVHISGPFSVMVPFHITSNLTLSRLTRGQECPALVHGCQEKEPTDSSVGKEGKDREEKAEGHQDATEEEEEEEEATGAETNTDGLNDAEVNRMSMEVQDSFSFLDGQDAWLGDSLQEDPPLQSFPAPPAFMGAGLDDRPSAEDDLGSGFMSEMLGSEVQLAMFSSLPPLDYLSIEECMDEHLGDEEEYYLATDCIHGEPPPKESDSEEVYLSAFDDLSPLAHEPGDLQPPDEVRESDFQANLGSESGESEAQQEGEAKATTETAAGLGSPVTPSEGGATSGPDGEGVLPRTVALGSAEPDGGAVQEKTLQRSLAVDRGDQVAPSSSPEDEWRWPLETHALFQDGPPPCPPRVAGVEADSWTPSRASGKPAEVELPCQVVQQPHSGRLVFLPKQPEHPHLQRPLPPSVLIRPPRRAVSQKTRLLGGPWG</sequence>
<feature type="region of interest" description="Disordered" evidence="2">
    <location>
        <begin position="1"/>
        <end position="107"/>
    </location>
</feature>
<feature type="compositionally biased region" description="Basic and acidic residues" evidence="2">
    <location>
        <begin position="149"/>
        <end position="176"/>
    </location>
</feature>
<evidence type="ECO:0000313" key="3">
    <source>
        <dbReference type="EMBL" id="KAJ7307530.1"/>
    </source>
</evidence>
<dbReference type="OrthoDB" id="79452at2759"/>
<dbReference type="Proteomes" id="UP001142489">
    <property type="component" value="Unassembled WGS sequence"/>
</dbReference>
<protein>
    <submittedName>
        <fullName evidence="3">Uncharacterized protein</fullName>
    </submittedName>
</protein>
<dbReference type="GO" id="GO:0005096">
    <property type="term" value="F:GTPase activator activity"/>
    <property type="evidence" value="ECO:0007669"/>
    <property type="project" value="UniProtKB-KW"/>
</dbReference>
<dbReference type="InterPro" id="IPR051576">
    <property type="entry name" value="PX-Rho_GAP"/>
</dbReference>
<dbReference type="PANTHER" id="PTHR15729">
    <property type="entry name" value="CDC42 GTPASE-ACTIVATING PROTEIN"/>
    <property type="match status" value="1"/>
</dbReference>
<reference evidence="3" key="1">
    <citation type="journal article" date="2023" name="DNA Res.">
        <title>Chromosome-level genome assembly of Phrynocephalus forsythii using third-generation DNA sequencing and Hi-C analysis.</title>
        <authorList>
            <person name="Qi Y."/>
            <person name="Zhao W."/>
            <person name="Zhao Y."/>
            <person name="Niu C."/>
            <person name="Cao S."/>
            <person name="Zhang Y."/>
        </authorList>
    </citation>
    <scope>NUCLEOTIDE SEQUENCE</scope>
    <source>
        <tissue evidence="3">Muscle</tissue>
    </source>
</reference>
<evidence type="ECO:0000256" key="1">
    <source>
        <dbReference type="ARBA" id="ARBA00022468"/>
    </source>
</evidence>